<keyword evidence="1" id="KW-1133">Transmembrane helix</keyword>
<evidence type="ECO:0000256" key="1">
    <source>
        <dbReference type="SAM" id="Phobius"/>
    </source>
</evidence>
<feature type="transmembrane region" description="Helical" evidence="1">
    <location>
        <begin position="165"/>
        <end position="193"/>
    </location>
</feature>
<gene>
    <name evidence="2" type="ORF">G9B49_001259</name>
</gene>
<protein>
    <submittedName>
        <fullName evidence="2">Uncharacterized protein</fullName>
    </submittedName>
</protein>
<comment type="caution">
    <text evidence="2">The sequence shown here is derived from an EMBL/GenBank/DDBJ whole genome shotgun (WGS) entry which is preliminary data.</text>
</comment>
<organism evidence="2">
    <name type="scientific">Salmonella enterica</name>
    <name type="common">Salmonella choleraesuis</name>
    <dbReference type="NCBI Taxonomy" id="28901"/>
    <lineage>
        <taxon>Bacteria</taxon>
        <taxon>Pseudomonadati</taxon>
        <taxon>Pseudomonadota</taxon>
        <taxon>Gammaproteobacteria</taxon>
        <taxon>Enterobacterales</taxon>
        <taxon>Enterobacteriaceae</taxon>
        <taxon>Salmonella</taxon>
    </lineage>
</organism>
<dbReference type="AlphaFoldDB" id="A0A742ZGA2"/>
<keyword evidence="1" id="KW-0472">Membrane</keyword>
<sequence length="204" mass="23324">MKTNDVNKEKCKSNNENIPRNVGIAQLKGEIEGIELKCDIELTFKDAVKNKSDISKLPRKITQWQMCFYFYLPFLALLIAIIFDLIFDSNFHLILFLIPIIFGIILNTMVVKSGTVDLDYFKKFVDTITFASSGLTACILIFKTIDSENPYIGKIYALHDGNLISQFFFAVIFTLVYSIITTFAISAVLKFLISLRDLKNYKDK</sequence>
<name>A0A742ZGA2_SALER</name>
<feature type="transmembrane region" description="Helical" evidence="1">
    <location>
        <begin position="66"/>
        <end position="87"/>
    </location>
</feature>
<keyword evidence="1" id="KW-0812">Transmembrane</keyword>
<feature type="transmembrane region" description="Helical" evidence="1">
    <location>
        <begin position="93"/>
        <end position="112"/>
    </location>
</feature>
<accession>A0A742ZGA2</accession>
<dbReference type="EMBL" id="DAAUKO010000003">
    <property type="protein sequence ID" value="HAF1612370.1"/>
    <property type="molecule type" value="Genomic_DNA"/>
</dbReference>
<reference evidence="2" key="1">
    <citation type="journal article" date="2018" name="Genome Biol.">
        <title>SKESA: strategic k-mer extension for scrupulous assemblies.</title>
        <authorList>
            <person name="Souvorov A."/>
            <person name="Agarwala R."/>
            <person name="Lipman D.J."/>
        </authorList>
    </citation>
    <scope>NUCLEOTIDE SEQUENCE</scope>
    <source>
        <strain evidence="2">MA.03-3818</strain>
    </source>
</reference>
<evidence type="ECO:0000313" key="2">
    <source>
        <dbReference type="EMBL" id="HAF1612370.1"/>
    </source>
</evidence>
<proteinExistence type="predicted"/>
<feature type="transmembrane region" description="Helical" evidence="1">
    <location>
        <begin position="124"/>
        <end position="145"/>
    </location>
</feature>
<reference evidence="2" key="2">
    <citation type="submission" date="2020-02" db="EMBL/GenBank/DDBJ databases">
        <authorList>
            <consortium name="NCBI Pathogen Detection Project"/>
        </authorList>
    </citation>
    <scope>NUCLEOTIDE SEQUENCE</scope>
    <source>
        <strain evidence="2">MA.03-3818</strain>
    </source>
</reference>